<dbReference type="InterPro" id="IPR006913">
    <property type="entry name" value="CENP-V/GFA"/>
</dbReference>
<name>A0A8H7J9A5_9PLEO</name>
<reference evidence="6" key="1">
    <citation type="submission" date="2018-12" db="EMBL/GenBank/DDBJ databases">
        <authorList>
            <person name="Syme R.A."/>
            <person name="Farfan-Caceres L."/>
            <person name="Lichtenzveig J."/>
        </authorList>
    </citation>
    <scope>NUCLEOTIDE SEQUENCE</scope>
    <source>
        <strain evidence="6">Al4</strain>
    </source>
</reference>
<dbReference type="OrthoDB" id="406544at2759"/>
<dbReference type="Proteomes" id="UP000651452">
    <property type="component" value="Unassembled WGS sequence"/>
</dbReference>
<gene>
    <name evidence="6" type="ORF">EKO04_003234</name>
</gene>
<evidence type="ECO:0000256" key="2">
    <source>
        <dbReference type="ARBA" id="ARBA00022723"/>
    </source>
</evidence>
<reference evidence="6" key="2">
    <citation type="submission" date="2020-09" db="EMBL/GenBank/DDBJ databases">
        <title>Reference genome assembly for Australian Ascochyta lentis isolate Al4.</title>
        <authorList>
            <person name="Lee R.C."/>
            <person name="Farfan-Caceres L.M."/>
            <person name="Debler J.W."/>
            <person name="Williams A.H."/>
            <person name="Henares B.M."/>
        </authorList>
    </citation>
    <scope>NUCLEOTIDE SEQUENCE</scope>
    <source>
        <strain evidence="6">Al4</strain>
    </source>
</reference>
<feature type="domain" description="CENP-V/GFA" evidence="5">
    <location>
        <begin position="10"/>
        <end position="137"/>
    </location>
</feature>
<keyword evidence="7" id="KW-1185">Reference proteome</keyword>
<keyword evidence="4" id="KW-0456">Lyase</keyword>
<dbReference type="SUPFAM" id="SSF51316">
    <property type="entry name" value="Mss4-like"/>
    <property type="match status" value="1"/>
</dbReference>
<accession>A0A8H7J9A5</accession>
<dbReference type="PANTHER" id="PTHR33337">
    <property type="entry name" value="GFA DOMAIN-CONTAINING PROTEIN"/>
    <property type="match status" value="1"/>
</dbReference>
<dbReference type="PANTHER" id="PTHR33337:SF33">
    <property type="entry name" value="CENP-V_GFA DOMAIN-CONTAINING PROTEIN"/>
    <property type="match status" value="1"/>
</dbReference>
<dbReference type="Gene3D" id="3.90.1590.10">
    <property type="entry name" value="glutathione-dependent formaldehyde- activating enzyme (gfa)"/>
    <property type="match status" value="1"/>
</dbReference>
<comment type="similarity">
    <text evidence="1">Belongs to the Gfa family.</text>
</comment>
<dbReference type="InterPro" id="IPR011057">
    <property type="entry name" value="Mss4-like_sf"/>
</dbReference>
<dbReference type="GO" id="GO:0046872">
    <property type="term" value="F:metal ion binding"/>
    <property type="evidence" value="ECO:0007669"/>
    <property type="project" value="UniProtKB-KW"/>
</dbReference>
<evidence type="ECO:0000256" key="1">
    <source>
        <dbReference type="ARBA" id="ARBA00005495"/>
    </source>
</evidence>
<dbReference type="Pfam" id="PF04828">
    <property type="entry name" value="GFA"/>
    <property type="match status" value="1"/>
</dbReference>
<organism evidence="6 7">
    <name type="scientific">Ascochyta lentis</name>
    <dbReference type="NCBI Taxonomy" id="205686"/>
    <lineage>
        <taxon>Eukaryota</taxon>
        <taxon>Fungi</taxon>
        <taxon>Dikarya</taxon>
        <taxon>Ascomycota</taxon>
        <taxon>Pezizomycotina</taxon>
        <taxon>Dothideomycetes</taxon>
        <taxon>Pleosporomycetidae</taxon>
        <taxon>Pleosporales</taxon>
        <taxon>Pleosporineae</taxon>
        <taxon>Didymellaceae</taxon>
        <taxon>Ascochyta</taxon>
    </lineage>
</organism>
<keyword evidence="2" id="KW-0479">Metal-binding</keyword>
<evidence type="ECO:0000256" key="4">
    <source>
        <dbReference type="ARBA" id="ARBA00023239"/>
    </source>
</evidence>
<comment type="caution">
    <text evidence="6">The sequence shown here is derived from an EMBL/GenBank/DDBJ whole genome shotgun (WGS) entry which is preliminary data.</text>
</comment>
<sequence length="184" mass="20839">MSTPPPFTPLTGHCICRTLTYSLTAPPLITHCCHCSYCQRETGSAFALNSVIERYHFTITSPTNPLFANRPSPSAADGSKHMVAYCPNRNWNVDVFAYYGGNQATVYVKTGTLDRQSRGRVRPDVHIFTSTKAAWVDLRGEVERGVRVCEEFYDREEVWSRESLARFEKLIVWKAQQAEQDIAV</sequence>
<protein>
    <recommendedName>
        <fullName evidence="5">CENP-V/GFA domain-containing protein</fullName>
    </recommendedName>
</protein>
<dbReference type="EMBL" id="RZGK01000005">
    <property type="protein sequence ID" value="KAF9698885.1"/>
    <property type="molecule type" value="Genomic_DNA"/>
</dbReference>
<evidence type="ECO:0000313" key="7">
    <source>
        <dbReference type="Proteomes" id="UP000651452"/>
    </source>
</evidence>
<dbReference type="PROSITE" id="PS51891">
    <property type="entry name" value="CENP_V_GFA"/>
    <property type="match status" value="1"/>
</dbReference>
<proteinExistence type="inferred from homology"/>
<keyword evidence="3" id="KW-0862">Zinc</keyword>
<dbReference type="GO" id="GO:0016846">
    <property type="term" value="F:carbon-sulfur lyase activity"/>
    <property type="evidence" value="ECO:0007669"/>
    <property type="project" value="InterPro"/>
</dbReference>
<evidence type="ECO:0000313" key="6">
    <source>
        <dbReference type="EMBL" id="KAF9698885.1"/>
    </source>
</evidence>
<dbReference type="AlphaFoldDB" id="A0A8H7J9A5"/>
<evidence type="ECO:0000259" key="5">
    <source>
        <dbReference type="PROSITE" id="PS51891"/>
    </source>
</evidence>
<evidence type="ECO:0000256" key="3">
    <source>
        <dbReference type="ARBA" id="ARBA00022833"/>
    </source>
</evidence>